<dbReference type="SUPFAM" id="SSF47616">
    <property type="entry name" value="GST C-terminal domain-like"/>
    <property type="match status" value="1"/>
</dbReference>
<accession>A0A2S3QY99</accession>
<proteinExistence type="predicted"/>
<dbReference type="SUPFAM" id="SSF52833">
    <property type="entry name" value="Thioredoxin-like"/>
    <property type="match status" value="1"/>
</dbReference>
<dbReference type="InterPro" id="IPR036249">
    <property type="entry name" value="Thioredoxin-like_sf"/>
</dbReference>
<dbReference type="NCBIfam" id="TIGR02182">
    <property type="entry name" value="GRXB"/>
    <property type="match status" value="1"/>
</dbReference>
<gene>
    <name evidence="1" type="primary">grxB</name>
    <name evidence="1" type="ORF">CRN52_19545</name>
</gene>
<dbReference type="RefSeq" id="WP_015728424.1">
    <property type="nucleotide sequence ID" value="NZ_CP051118.1"/>
</dbReference>
<evidence type="ECO:0000313" key="1">
    <source>
        <dbReference type="EMBL" id="POB43925.1"/>
    </source>
</evidence>
<dbReference type="PROSITE" id="PS50404">
    <property type="entry name" value="GST_NTER"/>
    <property type="match status" value="1"/>
</dbReference>
<dbReference type="InterPro" id="IPR011901">
    <property type="entry name" value="Grx2"/>
</dbReference>
<dbReference type="SFLD" id="SFLDS00019">
    <property type="entry name" value="Glutathione_Transferase_(cytos"/>
    <property type="match status" value="1"/>
</dbReference>
<dbReference type="EMBL" id="PDGH01000126">
    <property type="protein sequence ID" value="POB43925.1"/>
    <property type="molecule type" value="Genomic_DNA"/>
</dbReference>
<dbReference type="SFLD" id="SFLDG01183">
    <property type="entry name" value="Grx2-like"/>
    <property type="match status" value="1"/>
</dbReference>
<dbReference type="InterPro" id="IPR007494">
    <property type="entry name" value="Glutaredoxin2_C"/>
</dbReference>
<dbReference type="NCBIfam" id="NF007702">
    <property type="entry name" value="PRK10387.1"/>
    <property type="match status" value="1"/>
</dbReference>
<dbReference type="Pfam" id="PF13417">
    <property type="entry name" value="GST_N_3"/>
    <property type="match status" value="1"/>
</dbReference>
<dbReference type="Gene3D" id="1.20.1050.10">
    <property type="match status" value="1"/>
</dbReference>
<comment type="caution">
    <text evidence="1">The sequence shown here is derived from an EMBL/GenBank/DDBJ whole genome shotgun (WGS) entry which is preliminary data.</text>
</comment>
<organism evidence="1 2">
    <name type="scientific">Vibrio vulnificus</name>
    <dbReference type="NCBI Taxonomy" id="672"/>
    <lineage>
        <taxon>Bacteria</taxon>
        <taxon>Pseudomonadati</taxon>
        <taxon>Pseudomonadota</taxon>
        <taxon>Gammaproteobacteria</taxon>
        <taxon>Vibrionales</taxon>
        <taxon>Vibrionaceae</taxon>
        <taxon>Vibrio</taxon>
    </lineage>
</organism>
<evidence type="ECO:0000313" key="2">
    <source>
        <dbReference type="Proteomes" id="UP000237466"/>
    </source>
</evidence>
<dbReference type="AlphaFoldDB" id="A0A2S3QY99"/>
<dbReference type="GO" id="GO:0005829">
    <property type="term" value="C:cytosol"/>
    <property type="evidence" value="ECO:0007669"/>
    <property type="project" value="InterPro"/>
</dbReference>
<name>A0A2S3QY99_VIBVL</name>
<dbReference type="InterPro" id="IPR036282">
    <property type="entry name" value="Glutathione-S-Trfase_C_sf"/>
</dbReference>
<dbReference type="InterPro" id="IPR004045">
    <property type="entry name" value="Glutathione_S-Trfase_N"/>
</dbReference>
<dbReference type="SFLD" id="SFLDG01204">
    <property type="entry name" value="Grx2-like.1"/>
    <property type="match status" value="1"/>
</dbReference>
<dbReference type="Gene3D" id="3.40.30.10">
    <property type="entry name" value="Glutaredoxin"/>
    <property type="match status" value="1"/>
</dbReference>
<sequence>MKLYIYQHCPFCARVRYVAGMLNIPLEIINLAYDDDTTTNDLIGAKQVPLLLKNDGQALAESLDIIAYFIELAQSSESHQPSESVLDWQRSAFLPLQKIGYPRWSNMDLPEFSTQSARQAWRMKKETDALNFDALLQDTPNIATEVEALIERAKSVLNLDSYQHATLVDEAIVFSILRGFFSAAEIQWDSVVKDWMESVSDKTHVPLLK</sequence>
<protein>
    <submittedName>
        <fullName evidence="1">Glutaredoxin, GrxB family</fullName>
    </submittedName>
</protein>
<dbReference type="InterPro" id="IPR040079">
    <property type="entry name" value="Glutathione_S-Trfase"/>
</dbReference>
<dbReference type="Proteomes" id="UP000237466">
    <property type="component" value="Unassembled WGS sequence"/>
</dbReference>
<reference evidence="1 2" key="1">
    <citation type="journal article" date="2018" name="Front. Microbiol.">
        <title>Phylogeny of Vibrio vulnificus from the Analysis of the Core-Genome: Implications for Intra-Species Taxonomy.</title>
        <authorList>
            <person name="Roig F.J."/>
            <person name="Gonzalez-Candelas F."/>
            <person name="Sanjuan E."/>
            <person name="Fouz B."/>
            <person name="Feil E.J."/>
            <person name="Llorens C."/>
            <person name="Baker-Austin C."/>
            <person name="Oliver J.D."/>
            <person name="Danin-Poleg Y."/>
            <person name="Gibas C.J."/>
            <person name="Kashi Y."/>
            <person name="Gulig P.A."/>
            <person name="Morrison S.S."/>
            <person name="Amaro C."/>
        </authorList>
    </citation>
    <scope>NUCLEOTIDE SEQUENCE [LARGE SCALE GENOMIC DNA]</scope>
    <source>
        <strain evidence="1 2">CECT4608</strain>
    </source>
</reference>
<dbReference type="Pfam" id="PF04399">
    <property type="entry name" value="Glutaredoxin2_C"/>
    <property type="match status" value="1"/>
</dbReference>